<dbReference type="Pfam" id="PF00550">
    <property type="entry name" value="PP-binding"/>
    <property type="match status" value="1"/>
</dbReference>
<dbReference type="InterPro" id="IPR020841">
    <property type="entry name" value="PKS_Beta-ketoAc_synthase_dom"/>
</dbReference>
<keyword evidence="3" id="KW-0597">Phosphoprotein</keyword>
<dbReference type="SMART" id="SM00822">
    <property type="entry name" value="PKS_KR"/>
    <property type="match status" value="1"/>
</dbReference>
<dbReference type="FunFam" id="3.40.47.10:FF:000019">
    <property type="entry name" value="Polyketide synthase type I"/>
    <property type="match status" value="1"/>
</dbReference>
<dbReference type="InterPro" id="IPR014030">
    <property type="entry name" value="Ketoacyl_synth_N"/>
</dbReference>
<gene>
    <name evidence="10" type="ORF">CLV40_105221</name>
</gene>
<evidence type="ECO:0000313" key="11">
    <source>
        <dbReference type="Proteomes" id="UP000239203"/>
    </source>
</evidence>
<dbReference type="Pfam" id="PF08659">
    <property type="entry name" value="KR"/>
    <property type="match status" value="1"/>
</dbReference>
<dbReference type="Pfam" id="PF00698">
    <property type="entry name" value="Acyl_transf_1"/>
    <property type="match status" value="1"/>
</dbReference>
<dbReference type="PROSITE" id="PS00012">
    <property type="entry name" value="PHOSPHOPANTETHEINE"/>
    <property type="match status" value="1"/>
</dbReference>
<dbReference type="GO" id="GO:0006633">
    <property type="term" value="P:fatty acid biosynthetic process"/>
    <property type="evidence" value="ECO:0007669"/>
    <property type="project" value="InterPro"/>
</dbReference>
<dbReference type="Proteomes" id="UP000239203">
    <property type="component" value="Unassembled WGS sequence"/>
</dbReference>
<dbReference type="SMART" id="SM00824">
    <property type="entry name" value="PKS_TE"/>
    <property type="match status" value="1"/>
</dbReference>
<dbReference type="EMBL" id="PTIX01000005">
    <property type="protein sequence ID" value="PPK68492.1"/>
    <property type="molecule type" value="Genomic_DNA"/>
</dbReference>
<dbReference type="InterPro" id="IPR001227">
    <property type="entry name" value="Ac_transferase_dom_sf"/>
</dbReference>
<evidence type="ECO:0000313" key="10">
    <source>
        <dbReference type="EMBL" id="PPK68492.1"/>
    </source>
</evidence>
<dbReference type="InterPro" id="IPR016039">
    <property type="entry name" value="Thiolase-like"/>
</dbReference>
<evidence type="ECO:0000256" key="6">
    <source>
        <dbReference type="ARBA" id="ARBA00023268"/>
    </source>
</evidence>
<dbReference type="SUPFAM" id="SSF101173">
    <property type="entry name" value="Docking domain B of the erythromycin polyketide synthase (DEBS)"/>
    <property type="match status" value="1"/>
</dbReference>
<dbReference type="InterPro" id="IPR013968">
    <property type="entry name" value="PKS_KR"/>
</dbReference>
<dbReference type="InterPro" id="IPR020802">
    <property type="entry name" value="TesA-like"/>
</dbReference>
<evidence type="ECO:0000256" key="3">
    <source>
        <dbReference type="ARBA" id="ARBA00022553"/>
    </source>
</evidence>
<dbReference type="InterPro" id="IPR016035">
    <property type="entry name" value="Acyl_Trfase/lysoPLipase"/>
</dbReference>
<evidence type="ECO:0000259" key="9">
    <source>
        <dbReference type="PROSITE" id="PS52004"/>
    </source>
</evidence>
<dbReference type="GO" id="GO:0004315">
    <property type="term" value="F:3-oxoacyl-[acyl-carrier-protein] synthase activity"/>
    <property type="evidence" value="ECO:0007669"/>
    <property type="project" value="InterPro"/>
</dbReference>
<dbReference type="CDD" id="cd08952">
    <property type="entry name" value="KR_1_SDR_x"/>
    <property type="match status" value="1"/>
</dbReference>
<dbReference type="SUPFAM" id="SSF51735">
    <property type="entry name" value="NAD(P)-binding Rossmann-fold domains"/>
    <property type="match status" value="2"/>
</dbReference>
<dbReference type="InterPro" id="IPR015083">
    <property type="entry name" value="NorB/c/GfsB-D-like_docking"/>
</dbReference>
<dbReference type="RefSeq" id="WP_104478953.1">
    <property type="nucleotide sequence ID" value="NZ_CP154825.1"/>
</dbReference>
<dbReference type="InterPro" id="IPR036291">
    <property type="entry name" value="NAD(P)-bd_dom_sf"/>
</dbReference>
<sequence>MPTEEQLRYYLKRVVGDLDAATARVRELEERDTEPIAVVGMACRFPGGVRGPDDLWRLVADGRDAITPFPADRGWDLEGLYHPDPDHPGTSYAREGGFLHDAADFDAGFFGISPTEARAMDPQQRLLLEVSWEAVEHAGIDPTTLRESRTGVFAGLMYHDYAALLAHDEGAQDHAGTGNAGSVLSGRVAYALGLQGPAVTIDTACSSSLVALHLAARALRAGDATLALAGGVSVMATPGLFVSFTKQRGLARDGRCKPFSDHADGAGFAEGVGVLLLERLSDARRHGHPVHAVVRGSAVNSDGASNGISAPNGPAQRRVIAQALADARIAPDTVDLIEAHGTGTTLGDPIEAQAILATYGQHRARPARLGSIKSNLGHTQAAAGVAGVIKAIEAMRHGVLPASRHAEHPTTKVDWTAGSVELLAAAEPWPDTPVRRAAVSSFGISGTNAHVILEQPETAPEPEFSVARAPILLSGRTPGGVRAQAAALRTHVLDRPDLSLSDIGRTLALHRTAFEHRAGFVAAGREELLDRLGAVEETTRARTGSGVLFVFPGQGSQWEGMAGPLRSDPVFARRLDECVEALGEFVDWPVLDVLLGAPGAPSLDRIDVVQPALWAMMVSLAEVWRAHGVAPDAVVGHSQGEIAAACVVGALSLRDGARIVARRSGFWQELAGLGGMHAVSLPADEVARRIEPWGGVIAVAADNSPYATTVSGEVGALDELAAELTADGVGHRRVRGIGIAAHSPQIDRYRDALRAELAVVAPKASEIPLYSTVTGDLIDTGRMDAAYWWDNTREPVRFHQAVRKALAGGIHGFVEVSPHPTLLPALAEVAQDTGARVAAAGTLRRQDGGPERVLAALTEAHDQGIAVDWRTVFPGDRVPAALPPYAFQHRRYWPEIAPPQSPAWRYRVRWRPVPVDRPGRPGRWAIIGTADHQPIAEALRRLGADVEITADAERALAEFDNALALPGTLLDAVALVRALDTPGSGRLWLATRHAVSTSDSAPTPEAAAIWGLGRVAALEHPTRWGGLVDFPEAADERTWDLLARAVNATGEDQIAVRDGLLARRLVPAAPRVGEPTWCPKGTALVTGGTSGVGALLARWLVGLGTRDLILTSRRGTDAPGADALAADLRAAGATVRVISCDIADRDAVAALLADTDVRTVVHAAGALTSAPTVDIDARHLAETMAAKVDGARHLHELTTDLDAFILVSSGAGVWGGAGQGAYAAANAYLDALAEQRRAQGLAATSVAWGAWGGDGTLARDPAIADALARRGNRMMDPDRALDALRGALHDGDTTLVVADLDWSLFAPTFTIGRPSPLLAEIPRPAAPAVEPVEDVTDIPALVRGLVASVLGHASPADLDPARSLPEAGFDSLMSIRLRNAIAAATGRQLRADLAFAHPSVDAITRLLTDAEEPEPATEPDSLYAFFRSSWEQGRIGDGYRLLTAAADLRAKFDTDAGAANRVPPVRLARGKADPVIILFSTYVAIGGVHEYVRLATPFRGRREVAVLQPPGFERDHALPRDVDVLLGTQAAAVLDCADGRPFVLAGLSSGGTMAHAIAAHLEDRGHHPAGVALLDVYFEPTEIATLFDGDLDEGMFEREHTWTPMTTPRLTATAHYLSLFGGWTPPPISAPTLLLRAAEPHSPPLSDKPEDWQASWDLPHTAVDVPGTHFTLVEDHAPTTAEALERWIRDLP</sequence>
<dbReference type="PANTHER" id="PTHR43775:SF51">
    <property type="entry name" value="INACTIVE PHENOLPHTHIOCEROL SYNTHESIS POLYKETIDE SYNTHASE TYPE I PKS1-RELATED"/>
    <property type="match status" value="1"/>
</dbReference>
<dbReference type="InterPro" id="IPR020806">
    <property type="entry name" value="PKS_PP-bd"/>
</dbReference>
<dbReference type="InterPro" id="IPR036736">
    <property type="entry name" value="ACP-like_sf"/>
</dbReference>
<dbReference type="SMART" id="SM00825">
    <property type="entry name" value="PKS_KS"/>
    <property type="match status" value="1"/>
</dbReference>
<dbReference type="CDD" id="cd00833">
    <property type="entry name" value="PKS"/>
    <property type="match status" value="1"/>
</dbReference>
<dbReference type="SMART" id="SM00823">
    <property type="entry name" value="PKS_PP"/>
    <property type="match status" value="1"/>
</dbReference>
<dbReference type="SUPFAM" id="SSF52151">
    <property type="entry name" value="FabD/lysophospholipase-like"/>
    <property type="match status" value="1"/>
</dbReference>
<dbReference type="Gene3D" id="3.40.50.1820">
    <property type="entry name" value="alpha/beta hydrolase"/>
    <property type="match status" value="1"/>
</dbReference>
<accession>A0A2S6GTC4</accession>
<dbReference type="InterPro" id="IPR014031">
    <property type="entry name" value="Ketoacyl_synth_C"/>
</dbReference>
<dbReference type="InterPro" id="IPR009081">
    <property type="entry name" value="PP-bd_ACP"/>
</dbReference>
<keyword evidence="5" id="KW-0045">Antibiotic biosynthesis</keyword>
<dbReference type="PROSITE" id="PS00606">
    <property type="entry name" value="KS3_1"/>
    <property type="match status" value="1"/>
</dbReference>
<dbReference type="Gene3D" id="3.30.70.3290">
    <property type="match status" value="1"/>
</dbReference>
<dbReference type="InterPro" id="IPR016036">
    <property type="entry name" value="Malonyl_transacylase_ACP-bd"/>
</dbReference>
<dbReference type="GO" id="GO:0031177">
    <property type="term" value="F:phosphopantetheine binding"/>
    <property type="evidence" value="ECO:0007669"/>
    <property type="project" value="InterPro"/>
</dbReference>
<keyword evidence="4 10" id="KW-0808">Transferase</keyword>
<dbReference type="InterPro" id="IPR006162">
    <property type="entry name" value="Ppantetheine_attach_site"/>
</dbReference>
<dbReference type="Pfam" id="PF00975">
    <property type="entry name" value="Thioesterase"/>
    <property type="match status" value="1"/>
</dbReference>
<feature type="domain" description="Ketosynthase family 3 (KS3)" evidence="9">
    <location>
        <begin position="33"/>
        <end position="455"/>
    </location>
</feature>
<protein>
    <submittedName>
        <fullName evidence="10">Acyl transferase domain-containing protein</fullName>
    </submittedName>
</protein>
<dbReference type="PANTHER" id="PTHR43775">
    <property type="entry name" value="FATTY ACID SYNTHASE"/>
    <property type="match status" value="1"/>
</dbReference>
<dbReference type="SUPFAM" id="SSF53901">
    <property type="entry name" value="Thiolase-like"/>
    <property type="match status" value="1"/>
</dbReference>
<dbReference type="Gene3D" id="3.40.366.10">
    <property type="entry name" value="Malonyl-Coenzyme A Acyl Carrier Protein, domain 2"/>
    <property type="match status" value="1"/>
</dbReference>
<evidence type="ECO:0000256" key="4">
    <source>
        <dbReference type="ARBA" id="ARBA00022679"/>
    </source>
</evidence>
<dbReference type="Gene3D" id="1.10.1200.10">
    <property type="entry name" value="ACP-like"/>
    <property type="match status" value="1"/>
</dbReference>
<dbReference type="InterPro" id="IPR032821">
    <property type="entry name" value="PKS_assoc"/>
</dbReference>
<dbReference type="Pfam" id="PF08990">
    <property type="entry name" value="Docking"/>
    <property type="match status" value="1"/>
</dbReference>
<dbReference type="Gene3D" id="6.10.40.10">
    <property type="match status" value="1"/>
</dbReference>
<dbReference type="GO" id="GO:0004312">
    <property type="term" value="F:fatty acid synthase activity"/>
    <property type="evidence" value="ECO:0007669"/>
    <property type="project" value="TreeGrafter"/>
</dbReference>
<dbReference type="OrthoDB" id="9778690at2"/>
<dbReference type="InterPro" id="IPR050091">
    <property type="entry name" value="PKS_NRPS_Biosynth_Enz"/>
</dbReference>
<dbReference type="InterPro" id="IPR057326">
    <property type="entry name" value="KR_dom"/>
</dbReference>
<dbReference type="InterPro" id="IPR014043">
    <property type="entry name" value="Acyl_transferase_dom"/>
</dbReference>
<keyword evidence="2" id="KW-0596">Phosphopantetheine</keyword>
<dbReference type="InterPro" id="IPR018201">
    <property type="entry name" value="Ketoacyl_synth_AS"/>
</dbReference>
<dbReference type="SMART" id="SM00827">
    <property type="entry name" value="PKS_AT"/>
    <property type="match status" value="1"/>
</dbReference>
<name>A0A2S6GTC4_9PSEU</name>
<dbReference type="Pfam" id="PF16197">
    <property type="entry name" value="KAsynt_C_assoc"/>
    <property type="match status" value="1"/>
</dbReference>
<dbReference type="Pfam" id="PF00109">
    <property type="entry name" value="ketoacyl-synt"/>
    <property type="match status" value="1"/>
</dbReference>
<keyword evidence="11" id="KW-1185">Reference proteome</keyword>
<dbReference type="Pfam" id="PF02801">
    <property type="entry name" value="Ketoacyl-synt_C"/>
    <property type="match status" value="1"/>
</dbReference>
<dbReference type="InterPro" id="IPR029058">
    <property type="entry name" value="AB_hydrolase_fold"/>
</dbReference>
<evidence type="ECO:0000259" key="8">
    <source>
        <dbReference type="PROSITE" id="PS50075"/>
    </source>
</evidence>
<comment type="caution">
    <text evidence="10">The sequence shown here is derived from an EMBL/GenBank/DDBJ whole genome shotgun (WGS) entry which is preliminary data.</text>
</comment>
<dbReference type="SUPFAM" id="SSF47336">
    <property type="entry name" value="ACP-like"/>
    <property type="match status" value="1"/>
</dbReference>
<organism evidence="10 11">
    <name type="scientific">Actinokineospora auranticolor</name>
    <dbReference type="NCBI Taxonomy" id="155976"/>
    <lineage>
        <taxon>Bacteria</taxon>
        <taxon>Bacillati</taxon>
        <taxon>Actinomycetota</taxon>
        <taxon>Actinomycetes</taxon>
        <taxon>Pseudonocardiales</taxon>
        <taxon>Pseudonocardiaceae</taxon>
        <taxon>Actinokineospora</taxon>
    </lineage>
</organism>
<dbReference type="PROSITE" id="PS52004">
    <property type="entry name" value="KS3_2"/>
    <property type="match status" value="1"/>
</dbReference>
<dbReference type="GO" id="GO:0033068">
    <property type="term" value="P:macrolide biosynthetic process"/>
    <property type="evidence" value="ECO:0007669"/>
    <property type="project" value="UniProtKB-ARBA"/>
</dbReference>
<evidence type="ECO:0000256" key="5">
    <source>
        <dbReference type="ARBA" id="ARBA00023194"/>
    </source>
</evidence>
<dbReference type="InterPro" id="IPR036299">
    <property type="entry name" value="Polyketide_synth_docking_sf"/>
</dbReference>
<feature type="domain" description="Carrier" evidence="8">
    <location>
        <begin position="1336"/>
        <end position="1411"/>
    </location>
</feature>
<evidence type="ECO:0000256" key="1">
    <source>
        <dbReference type="ARBA" id="ARBA00001957"/>
    </source>
</evidence>
<proteinExistence type="predicted"/>
<dbReference type="SUPFAM" id="SSF53474">
    <property type="entry name" value="alpha/beta-Hydrolases"/>
    <property type="match status" value="1"/>
</dbReference>
<dbReference type="PROSITE" id="PS50075">
    <property type="entry name" value="CARRIER"/>
    <property type="match status" value="1"/>
</dbReference>
<keyword evidence="7" id="KW-0012">Acyltransferase</keyword>
<evidence type="ECO:0000256" key="2">
    <source>
        <dbReference type="ARBA" id="ARBA00022450"/>
    </source>
</evidence>
<dbReference type="InterPro" id="IPR001031">
    <property type="entry name" value="Thioesterase"/>
</dbReference>
<comment type="cofactor">
    <cofactor evidence="1">
        <name>pantetheine 4'-phosphate</name>
        <dbReference type="ChEBI" id="CHEBI:47942"/>
    </cofactor>
</comment>
<dbReference type="Gene3D" id="3.40.47.10">
    <property type="match status" value="1"/>
</dbReference>
<dbReference type="SUPFAM" id="SSF55048">
    <property type="entry name" value="Probable ACP-binding domain of malonyl-CoA ACP transacylase"/>
    <property type="match status" value="1"/>
</dbReference>
<keyword evidence="6" id="KW-0511">Multifunctional enzyme</keyword>
<reference evidence="10 11" key="1">
    <citation type="submission" date="2018-02" db="EMBL/GenBank/DDBJ databases">
        <title>Genomic Encyclopedia of Archaeal and Bacterial Type Strains, Phase II (KMG-II): from individual species to whole genera.</title>
        <authorList>
            <person name="Goeker M."/>
        </authorList>
    </citation>
    <scope>NUCLEOTIDE SEQUENCE [LARGE SCALE GENOMIC DNA]</scope>
    <source>
        <strain evidence="10 11">YU 961-1</strain>
    </source>
</reference>
<dbReference type="Gene3D" id="3.40.50.720">
    <property type="entry name" value="NAD(P)-binding Rossmann-like Domain"/>
    <property type="match status" value="1"/>
</dbReference>
<evidence type="ECO:0000256" key="7">
    <source>
        <dbReference type="ARBA" id="ARBA00023315"/>
    </source>
</evidence>